<evidence type="ECO:0000256" key="9">
    <source>
        <dbReference type="SAM" id="MobiDB-lite"/>
    </source>
</evidence>
<evidence type="ECO:0000256" key="5">
    <source>
        <dbReference type="ARBA" id="ARBA00022833"/>
    </source>
</evidence>
<sequence length="474" mass="54812">MAKSCCVEGCIAKDVVYFRFPNSRTQCKKWIEAMNLTSKPSYNSMICSDHFRPDDYGVVRGKVRLKPKVVPISQNEQQKPNEITKDNANKENNDSLENQKIVNFKRNKAEEIKNGIEDVNGDERKEEIKDKKETDAQDTSSDDEPLSKHQTTKESPKKLPESINQFDLNSNTNVTMDNDIEDMLTYYSIKNKSLSHVQTEENKQEISQENTDLPPQENEPPPVFIEVAANQEQNNRDTGSPQDCLMLLESVQVELDPNELMMSDVDDNGPCGEQPEDPISLLTSSDDDDVIIEEPHIDTVEVSDATDEDDVPLVKLVPKTSKLRPRWRAPNPFYRKDVWGIYQYFCPQCNYRTPSKSEYKAHTIEHSTAVLVCHRCAFTTSSKVQYTRHMRRHKESRRFKCHLCSYKAKYQMSLVYHLKCHESVGDKCMFKCDKCDYVSSVKRYLLKHVLVCSARKIKPRRHKRPKTKEVRLSK</sequence>
<dbReference type="SMART" id="SM00355">
    <property type="entry name" value="ZnF_C2H2"/>
    <property type="match status" value="4"/>
</dbReference>
<feature type="region of interest" description="Disordered" evidence="9">
    <location>
        <begin position="71"/>
        <end position="102"/>
    </location>
</feature>
<name>A0AAJ7E5M8_PAPXU</name>
<protein>
    <submittedName>
        <fullName evidence="11">RE1-silencing transcription factor-like</fullName>
    </submittedName>
</protein>
<dbReference type="GO" id="GO:0005634">
    <property type="term" value="C:nucleus"/>
    <property type="evidence" value="ECO:0007669"/>
    <property type="project" value="UniProtKB-SubCell"/>
</dbReference>
<dbReference type="Gene3D" id="6.20.210.20">
    <property type="entry name" value="THAP domain"/>
    <property type="match status" value="1"/>
</dbReference>
<evidence type="ECO:0000256" key="4">
    <source>
        <dbReference type="ARBA" id="ARBA00022771"/>
    </source>
</evidence>
<feature type="compositionally biased region" description="Polar residues" evidence="9">
    <location>
        <begin position="72"/>
        <end position="81"/>
    </location>
</feature>
<dbReference type="RefSeq" id="XP_013163977.1">
    <property type="nucleotide sequence ID" value="XM_013308523.1"/>
</dbReference>
<keyword evidence="4 8" id="KW-0863">Zinc-finger</keyword>
<organism evidence="11">
    <name type="scientific">Papilio xuthus</name>
    <name type="common">Asian swallowtail butterfly</name>
    <dbReference type="NCBI Taxonomy" id="66420"/>
    <lineage>
        <taxon>Eukaryota</taxon>
        <taxon>Metazoa</taxon>
        <taxon>Ecdysozoa</taxon>
        <taxon>Arthropoda</taxon>
        <taxon>Hexapoda</taxon>
        <taxon>Insecta</taxon>
        <taxon>Pterygota</taxon>
        <taxon>Neoptera</taxon>
        <taxon>Endopterygota</taxon>
        <taxon>Lepidoptera</taxon>
        <taxon>Glossata</taxon>
        <taxon>Ditrysia</taxon>
        <taxon>Papilionoidea</taxon>
        <taxon>Papilionidae</taxon>
        <taxon>Papilioninae</taxon>
        <taxon>Papilio</taxon>
    </lineage>
</organism>
<keyword evidence="3" id="KW-0677">Repeat</keyword>
<keyword evidence="5" id="KW-0862">Zinc</keyword>
<feature type="region of interest" description="Disordered" evidence="9">
    <location>
        <begin position="114"/>
        <end position="170"/>
    </location>
</feature>
<evidence type="ECO:0000256" key="1">
    <source>
        <dbReference type="ARBA" id="ARBA00004123"/>
    </source>
</evidence>
<dbReference type="Pfam" id="PF05485">
    <property type="entry name" value="THAP"/>
    <property type="match status" value="1"/>
</dbReference>
<dbReference type="SUPFAM" id="SSF57716">
    <property type="entry name" value="Glucocorticoid receptor-like (DNA-binding domain)"/>
    <property type="match status" value="1"/>
</dbReference>
<evidence type="ECO:0000256" key="6">
    <source>
        <dbReference type="ARBA" id="ARBA00023125"/>
    </source>
</evidence>
<dbReference type="PANTHER" id="PTHR24392">
    <property type="entry name" value="ZINC FINGER PROTEIN"/>
    <property type="match status" value="1"/>
</dbReference>
<feature type="domain" description="THAP-type" evidence="10">
    <location>
        <begin position="1"/>
        <end position="74"/>
    </location>
</feature>
<keyword evidence="6 8" id="KW-0238">DNA-binding</keyword>
<feature type="compositionally biased region" description="Basic and acidic residues" evidence="9">
    <location>
        <begin position="82"/>
        <end position="93"/>
    </location>
</feature>
<evidence type="ECO:0000256" key="2">
    <source>
        <dbReference type="ARBA" id="ARBA00022723"/>
    </source>
</evidence>
<gene>
    <name evidence="11" type="primary">LOC106115204</name>
</gene>
<evidence type="ECO:0000256" key="7">
    <source>
        <dbReference type="ARBA" id="ARBA00023242"/>
    </source>
</evidence>
<dbReference type="InterPro" id="IPR013087">
    <property type="entry name" value="Znf_C2H2_type"/>
</dbReference>
<dbReference type="PROSITE" id="PS50950">
    <property type="entry name" value="ZF_THAP"/>
    <property type="match status" value="1"/>
</dbReference>
<keyword evidence="7" id="KW-0539">Nucleus</keyword>
<dbReference type="SMART" id="SM00692">
    <property type="entry name" value="DM3"/>
    <property type="match status" value="1"/>
</dbReference>
<dbReference type="GO" id="GO:0003677">
    <property type="term" value="F:DNA binding"/>
    <property type="evidence" value="ECO:0007669"/>
    <property type="project" value="UniProtKB-UniRule"/>
</dbReference>
<feature type="compositionally biased region" description="Basic and acidic residues" evidence="9">
    <location>
        <begin position="114"/>
        <end position="135"/>
    </location>
</feature>
<reference evidence="11" key="1">
    <citation type="submission" date="2025-08" db="UniProtKB">
        <authorList>
            <consortium name="RefSeq"/>
        </authorList>
    </citation>
    <scope>IDENTIFICATION</scope>
</reference>
<dbReference type="GO" id="GO:0008270">
    <property type="term" value="F:zinc ion binding"/>
    <property type="evidence" value="ECO:0007669"/>
    <property type="project" value="UniProtKB-KW"/>
</dbReference>
<dbReference type="SUPFAM" id="SSF57667">
    <property type="entry name" value="beta-beta-alpha zinc fingers"/>
    <property type="match status" value="1"/>
</dbReference>
<dbReference type="Proteomes" id="UP000694872">
    <property type="component" value="Unplaced"/>
</dbReference>
<dbReference type="InterPro" id="IPR038441">
    <property type="entry name" value="THAP_Znf_sf"/>
</dbReference>
<keyword evidence="2" id="KW-0479">Metal-binding</keyword>
<dbReference type="Gene3D" id="3.30.160.60">
    <property type="entry name" value="Classic Zinc Finger"/>
    <property type="match status" value="2"/>
</dbReference>
<evidence type="ECO:0000313" key="11">
    <source>
        <dbReference type="RefSeq" id="XP_013163977.1"/>
    </source>
</evidence>
<comment type="subcellular location">
    <subcellularLocation>
        <location evidence="1">Nucleus</location>
    </subcellularLocation>
</comment>
<evidence type="ECO:0000256" key="8">
    <source>
        <dbReference type="PROSITE-ProRule" id="PRU00309"/>
    </source>
</evidence>
<dbReference type="SMART" id="SM00980">
    <property type="entry name" value="THAP"/>
    <property type="match status" value="1"/>
</dbReference>
<dbReference type="KEGG" id="pxu:106115204"/>
<dbReference type="AlphaFoldDB" id="A0AAJ7E5M8"/>
<evidence type="ECO:0000259" key="10">
    <source>
        <dbReference type="PROSITE" id="PS50950"/>
    </source>
</evidence>
<feature type="region of interest" description="Disordered" evidence="9">
    <location>
        <begin position="196"/>
        <end position="217"/>
    </location>
</feature>
<dbReference type="GeneID" id="106115204"/>
<evidence type="ECO:0000256" key="3">
    <source>
        <dbReference type="ARBA" id="ARBA00022737"/>
    </source>
</evidence>
<feature type="compositionally biased region" description="Basic and acidic residues" evidence="9">
    <location>
        <begin position="145"/>
        <end position="160"/>
    </location>
</feature>
<proteinExistence type="predicted"/>
<dbReference type="InterPro" id="IPR036236">
    <property type="entry name" value="Znf_C2H2_sf"/>
</dbReference>
<accession>A0AAJ7E5M8</accession>
<dbReference type="InterPro" id="IPR006612">
    <property type="entry name" value="THAP_Znf"/>
</dbReference>